<accession>A0A699W8I8</accession>
<dbReference type="EMBL" id="BKCJ011566352">
    <property type="protein sequence ID" value="GFD42106.1"/>
    <property type="molecule type" value="Genomic_DNA"/>
</dbReference>
<sequence length="101" mass="11203">GNKVKVLKLRRLKKVGTSQRIDTLDDTILEDVSNQGRMIDEFDRDEEFVLAAGNSVTVASTTILATEPQVPAATPTAVPVRVAVASTRRRKEWLSEILKRN</sequence>
<feature type="non-terminal residue" evidence="1">
    <location>
        <position position="1"/>
    </location>
</feature>
<name>A0A699W8I8_TANCI</name>
<protein>
    <submittedName>
        <fullName evidence="1">Uncharacterized protein</fullName>
    </submittedName>
</protein>
<evidence type="ECO:0000313" key="1">
    <source>
        <dbReference type="EMBL" id="GFD42106.1"/>
    </source>
</evidence>
<reference evidence="1" key="1">
    <citation type="journal article" date="2019" name="Sci. Rep.">
        <title>Draft genome of Tanacetum cinerariifolium, the natural source of mosquito coil.</title>
        <authorList>
            <person name="Yamashiro T."/>
            <person name="Shiraishi A."/>
            <person name="Satake H."/>
            <person name="Nakayama K."/>
        </authorList>
    </citation>
    <scope>NUCLEOTIDE SEQUENCE</scope>
</reference>
<proteinExistence type="predicted"/>
<dbReference type="AlphaFoldDB" id="A0A699W8I8"/>
<gene>
    <name evidence="1" type="ORF">Tci_914075</name>
</gene>
<comment type="caution">
    <text evidence="1">The sequence shown here is derived from an EMBL/GenBank/DDBJ whole genome shotgun (WGS) entry which is preliminary data.</text>
</comment>
<organism evidence="1">
    <name type="scientific">Tanacetum cinerariifolium</name>
    <name type="common">Dalmatian daisy</name>
    <name type="synonym">Chrysanthemum cinerariifolium</name>
    <dbReference type="NCBI Taxonomy" id="118510"/>
    <lineage>
        <taxon>Eukaryota</taxon>
        <taxon>Viridiplantae</taxon>
        <taxon>Streptophyta</taxon>
        <taxon>Embryophyta</taxon>
        <taxon>Tracheophyta</taxon>
        <taxon>Spermatophyta</taxon>
        <taxon>Magnoliopsida</taxon>
        <taxon>eudicotyledons</taxon>
        <taxon>Gunneridae</taxon>
        <taxon>Pentapetalae</taxon>
        <taxon>asterids</taxon>
        <taxon>campanulids</taxon>
        <taxon>Asterales</taxon>
        <taxon>Asteraceae</taxon>
        <taxon>Asteroideae</taxon>
        <taxon>Anthemideae</taxon>
        <taxon>Anthemidinae</taxon>
        <taxon>Tanacetum</taxon>
    </lineage>
</organism>